<evidence type="ECO:0000313" key="3">
    <source>
        <dbReference type="Proteomes" id="UP001180551"/>
    </source>
</evidence>
<comment type="caution">
    <text evidence="2">The sequence shown here is derived from an EMBL/GenBank/DDBJ whole genome shotgun (WGS) entry which is preliminary data.</text>
</comment>
<gene>
    <name evidence="2" type="ORF">RM550_18165</name>
</gene>
<keyword evidence="3" id="KW-1185">Reference proteome</keyword>
<name>A0ABU2T9L1_9ACTN</name>
<organism evidence="2 3">
    <name type="scientific">Streptomyces mooreae</name>
    <dbReference type="NCBI Taxonomy" id="3075523"/>
    <lineage>
        <taxon>Bacteria</taxon>
        <taxon>Bacillati</taxon>
        <taxon>Actinomycetota</taxon>
        <taxon>Actinomycetes</taxon>
        <taxon>Kitasatosporales</taxon>
        <taxon>Streptomycetaceae</taxon>
        <taxon>Streptomyces</taxon>
    </lineage>
</organism>
<protein>
    <submittedName>
        <fullName evidence="2">DUF397 domain-containing protein</fullName>
    </submittedName>
</protein>
<evidence type="ECO:0000313" key="2">
    <source>
        <dbReference type="EMBL" id="MDT0457640.1"/>
    </source>
</evidence>
<feature type="domain" description="DUF397" evidence="1">
    <location>
        <begin position="50"/>
        <end position="103"/>
    </location>
</feature>
<sequence>MDKHPLSTAIWTKSSYSDRDGGDCIEVALTWMKSSYSHDDGGDCLEVSLPWMKSSHSDNNGGNCIEIAPGIPDAVPVRDSKDPHGPVLVFPTGGWSSFVAALKDGEFPAAV</sequence>
<reference evidence="2" key="1">
    <citation type="submission" date="2024-05" db="EMBL/GenBank/DDBJ databases">
        <title>30 novel species of actinomycetes from the DSMZ collection.</title>
        <authorList>
            <person name="Nouioui I."/>
        </authorList>
    </citation>
    <scope>NUCLEOTIDE SEQUENCE</scope>
    <source>
        <strain evidence="2">DSM 41527</strain>
    </source>
</reference>
<dbReference type="Proteomes" id="UP001180551">
    <property type="component" value="Unassembled WGS sequence"/>
</dbReference>
<proteinExistence type="predicted"/>
<dbReference type="Pfam" id="PF04149">
    <property type="entry name" value="DUF397"/>
    <property type="match status" value="1"/>
</dbReference>
<dbReference type="EMBL" id="JAVRFE010000022">
    <property type="protein sequence ID" value="MDT0457640.1"/>
    <property type="molecule type" value="Genomic_DNA"/>
</dbReference>
<dbReference type="InterPro" id="IPR007278">
    <property type="entry name" value="DUF397"/>
</dbReference>
<evidence type="ECO:0000259" key="1">
    <source>
        <dbReference type="Pfam" id="PF04149"/>
    </source>
</evidence>
<accession>A0ABU2T9L1</accession>